<dbReference type="Gene3D" id="3.40.50.1240">
    <property type="entry name" value="Phosphoglycerate mutase-like"/>
    <property type="match status" value="1"/>
</dbReference>
<gene>
    <name evidence="2" type="ORF">FME351_LOCUS5924</name>
    <name evidence="3" type="ORF">TSG867_LOCUS19921</name>
</gene>
<evidence type="ECO:0000256" key="1">
    <source>
        <dbReference type="SAM" id="SignalP"/>
    </source>
</evidence>
<dbReference type="SUPFAM" id="SSF53254">
    <property type="entry name" value="Phosphoglycerate mutase-like"/>
    <property type="match status" value="1"/>
</dbReference>
<dbReference type="EMBL" id="CAJOBQ010001423">
    <property type="protein sequence ID" value="CAF4485989.1"/>
    <property type="molecule type" value="Genomic_DNA"/>
</dbReference>
<sequence length="783" mass="90814">MLLLLLFFYLIFLLFISNRTNANNFSADYIPRLDELYPLPVNDQITRIAEQFRQNPFWELGNLPIVLTEAQQSIPNTCTCDCRESRAGPGVYKNGHLYAPTNPNPYRINHTGVHPRTTHHIFLIRHGLYFYTEDESTAHLLRYGKYQTRMAGHKINKKIHELIQTIGPLTRPIKLVSSTQVRAIESLYNIRLQLDNQFSFEPDVIQDTGLRECIDTIKQRKRWYYFVREYLQPPQTDRPEHTVTIIAGHGNLFTAFDHIIRRYFARRRPLEEFLSFSLPTVTTLSHGQTLLYRTVGTEIPKLVESVTMNEIPITVNHAVLRKDFYYEWAAMHQCRFTHAQEEMRNYIHTSVLDHVFAVEAFPNRIRNYNIIVYMEMKLEYTTHLVPMMHHTCRRYLHRLSLIQANTDFGSFNRLGSPIPVPSSVEEQRAPFTTPLYQFSPYGMPFPVDNSIQKFRENPILTRGNIPRDDKASYLTRLGINQIRGIMSQIHKIILKLLEKLPGNIRMFPVKIVSDPTIQSAESCFHTRSLLLGANYSVSEQTTDLGLLHNYFQKKAREEFMQFQRVQILHMLRTYLTPDTSDATRPSLKIHILCGEGRLFTAFRQEIASSNFLIQPHERFTTVMGPELNALNHGESIYFETIGPEIIKLHDSLSLLHSGNIPEEQRIPTTDSLQLTSRDFKYWMRNRDGPCTLSYFLSHKERLSLSVVSSSPLYHSRVARLIKQEWNPYLAGLFLYSCRVQLTLLNGNTRCAEHSTAAVFVNQTFVEYDRFSATRAAAASAHGF</sequence>
<evidence type="ECO:0000313" key="4">
    <source>
        <dbReference type="Proteomes" id="UP000663862"/>
    </source>
</evidence>
<keyword evidence="1" id="KW-0732">Signal</keyword>
<evidence type="ECO:0000313" key="2">
    <source>
        <dbReference type="EMBL" id="CAF3366572.1"/>
    </source>
</evidence>
<organism evidence="3 4">
    <name type="scientific">Rotaria socialis</name>
    <dbReference type="NCBI Taxonomy" id="392032"/>
    <lineage>
        <taxon>Eukaryota</taxon>
        <taxon>Metazoa</taxon>
        <taxon>Spiralia</taxon>
        <taxon>Gnathifera</taxon>
        <taxon>Rotifera</taxon>
        <taxon>Eurotatoria</taxon>
        <taxon>Bdelloidea</taxon>
        <taxon>Philodinida</taxon>
        <taxon>Philodinidae</taxon>
        <taxon>Rotaria</taxon>
    </lineage>
</organism>
<feature type="chain" id="PRO_5035622010" evidence="1">
    <location>
        <begin position="23"/>
        <end position="783"/>
    </location>
</feature>
<dbReference type="CDD" id="cd07040">
    <property type="entry name" value="HP"/>
    <property type="match status" value="1"/>
</dbReference>
<comment type="caution">
    <text evidence="3">The sequence shown here is derived from an EMBL/GenBank/DDBJ whole genome shotgun (WGS) entry which is preliminary data.</text>
</comment>
<dbReference type="InterPro" id="IPR029033">
    <property type="entry name" value="His_PPase_superfam"/>
</dbReference>
<reference evidence="3" key="1">
    <citation type="submission" date="2021-02" db="EMBL/GenBank/DDBJ databases">
        <authorList>
            <person name="Nowell W R."/>
        </authorList>
    </citation>
    <scope>NUCLEOTIDE SEQUENCE</scope>
</reference>
<name>A0A820U583_9BILA</name>
<dbReference type="Proteomes" id="UP000663869">
    <property type="component" value="Unassembled WGS sequence"/>
</dbReference>
<evidence type="ECO:0000313" key="3">
    <source>
        <dbReference type="EMBL" id="CAF4485989.1"/>
    </source>
</evidence>
<protein>
    <submittedName>
        <fullName evidence="3">Uncharacterized protein</fullName>
    </submittedName>
</protein>
<dbReference type="EMBL" id="CAJNYU010000501">
    <property type="protein sequence ID" value="CAF3366572.1"/>
    <property type="molecule type" value="Genomic_DNA"/>
</dbReference>
<proteinExistence type="predicted"/>
<dbReference type="AlphaFoldDB" id="A0A820U583"/>
<feature type="signal peptide" evidence="1">
    <location>
        <begin position="1"/>
        <end position="22"/>
    </location>
</feature>
<accession>A0A820U583</accession>
<dbReference type="Proteomes" id="UP000663862">
    <property type="component" value="Unassembled WGS sequence"/>
</dbReference>